<dbReference type="RefSeq" id="WP_305893803.1">
    <property type="nucleotide sequence ID" value="NZ_JAUZVZ010000012.1"/>
</dbReference>
<feature type="signal peptide" evidence="5">
    <location>
        <begin position="1"/>
        <end position="20"/>
    </location>
</feature>
<proteinExistence type="inferred from homology"/>
<keyword evidence="7" id="KW-1185">Reference proteome</keyword>
<feature type="chain" id="PRO_5047374619" description="Glutathione hydrolase proenzyme" evidence="5">
    <location>
        <begin position="21"/>
        <end position="572"/>
    </location>
</feature>
<keyword evidence="4 6" id="KW-0808">Transferase</keyword>
<evidence type="ECO:0000256" key="4">
    <source>
        <dbReference type="RuleBase" id="RU368036"/>
    </source>
</evidence>
<evidence type="ECO:0000313" key="6">
    <source>
        <dbReference type="EMBL" id="MDP4536540.1"/>
    </source>
</evidence>
<organism evidence="6 7">
    <name type="scientific">Alkalimonas collagenimarina</name>
    <dbReference type="NCBI Taxonomy" id="400390"/>
    <lineage>
        <taxon>Bacteria</taxon>
        <taxon>Pseudomonadati</taxon>
        <taxon>Pseudomonadota</taxon>
        <taxon>Gammaproteobacteria</taxon>
        <taxon>Alkalimonas</taxon>
    </lineage>
</organism>
<dbReference type="PANTHER" id="PTHR43881">
    <property type="entry name" value="GAMMA-GLUTAMYLTRANSPEPTIDASE (AFU_ORTHOLOGUE AFUA_4G13580)"/>
    <property type="match status" value="1"/>
</dbReference>
<protein>
    <recommendedName>
        <fullName evidence="4">Glutathione hydrolase proenzyme</fullName>
        <ecNumber evidence="4">2.3.2.2</ecNumber>
        <ecNumber evidence="4">3.4.19.13</ecNumber>
    </recommendedName>
    <component>
        <recommendedName>
            <fullName evidence="4">Glutathione hydrolase large chain</fullName>
        </recommendedName>
    </component>
    <component>
        <recommendedName>
            <fullName evidence="4">Glutathione hydrolase small chain</fullName>
        </recommendedName>
    </component>
</protein>
<comment type="catalytic activity">
    <reaction evidence="3 4">
        <text>an N-terminal (5-L-glutamyl)-[peptide] + an alpha-amino acid = 5-L-glutamyl amino acid + an N-terminal L-alpha-aminoacyl-[peptide]</text>
        <dbReference type="Rhea" id="RHEA:23904"/>
        <dbReference type="Rhea" id="RHEA-COMP:9780"/>
        <dbReference type="Rhea" id="RHEA-COMP:9795"/>
        <dbReference type="ChEBI" id="CHEBI:77644"/>
        <dbReference type="ChEBI" id="CHEBI:78597"/>
        <dbReference type="ChEBI" id="CHEBI:78599"/>
        <dbReference type="ChEBI" id="CHEBI:78608"/>
        <dbReference type="EC" id="2.3.2.2"/>
    </reaction>
</comment>
<keyword evidence="5" id="KW-0732">Signal</keyword>
<comment type="subunit">
    <text evidence="4">This enzyme consists of two polypeptide chains, which are synthesized in precursor form from a single polypeptide.</text>
</comment>
<keyword evidence="4 6" id="KW-0012">Acyltransferase</keyword>
<dbReference type="InterPro" id="IPR052896">
    <property type="entry name" value="GGT-like_enzyme"/>
</dbReference>
<comment type="similarity">
    <text evidence="4">Belongs to the gamma-glutamyltransferase family.</text>
</comment>
<dbReference type="InterPro" id="IPR000101">
    <property type="entry name" value="GGT_peptidase"/>
</dbReference>
<reference evidence="6 7" key="1">
    <citation type="submission" date="2023-08" db="EMBL/GenBank/DDBJ databases">
        <authorList>
            <person name="Joshi A."/>
            <person name="Thite S."/>
        </authorList>
    </citation>
    <scope>NUCLEOTIDE SEQUENCE [LARGE SCALE GENOMIC DNA]</scope>
    <source>
        <strain evidence="6 7">AC40</strain>
    </source>
</reference>
<dbReference type="InterPro" id="IPR029055">
    <property type="entry name" value="Ntn_hydrolases_N"/>
</dbReference>
<dbReference type="PANTHER" id="PTHR43881:SF1">
    <property type="entry name" value="GAMMA-GLUTAMYLTRANSPEPTIDASE (AFU_ORTHOLOGUE AFUA_4G13580)"/>
    <property type="match status" value="1"/>
</dbReference>
<dbReference type="EMBL" id="JAUZVZ010000012">
    <property type="protein sequence ID" value="MDP4536540.1"/>
    <property type="molecule type" value="Genomic_DNA"/>
</dbReference>
<evidence type="ECO:0000256" key="2">
    <source>
        <dbReference type="ARBA" id="ARBA00001089"/>
    </source>
</evidence>
<gene>
    <name evidence="6" type="primary">ggt</name>
    <name evidence="6" type="ORF">Q3O60_10100</name>
</gene>
<dbReference type="Gene3D" id="3.60.20.40">
    <property type="match status" value="1"/>
</dbReference>
<dbReference type="Gene3D" id="1.10.246.130">
    <property type="match status" value="1"/>
</dbReference>
<dbReference type="Pfam" id="PF01019">
    <property type="entry name" value="G_glu_transpept"/>
    <property type="match status" value="1"/>
</dbReference>
<dbReference type="InterPro" id="IPR043138">
    <property type="entry name" value="GGT_lsub"/>
</dbReference>
<evidence type="ECO:0000256" key="1">
    <source>
        <dbReference type="ARBA" id="ARBA00001049"/>
    </source>
</evidence>
<dbReference type="PRINTS" id="PR01210">
    <property type="entry name" value="GGTRANSPTASE"/>
</dbReference>
<keyword evidence="4" id="KW-0378">Hydrolase</keyword>
<dbReference type="Proteomes" id="UP001231616">
    <property type="component" value="Unassembled WGS sequence"/>
</dbReference>
<dbReference type="NCBIfam" id="TIGR00066">
    <property type="entry name" value="g_glut_trans"/>
    <property type="match status" value="1"/>
</dbReference>
<evidence type="ECO:0000256" key="3">
    <source>
        <dbReference type="ARBA" id="ARBA00047417"/>
    </source>
</evidence>
<comment type="PTM">
    <text evidence="4">Cleaved by autocatalysis into a large and a small subunit.</text>
</comment>
<comment type="catalytic activity">
    <reaction evidence="1 4">
        <text>an S-substituted glutathione + H2O = an S-substituted L-cysteinylglycine + L-glutamate</text>
        <dbReference type="Rhea" id="RHEA:59468"/>
        <dbReference type="ChEBI" id="CHEBI:15377"/>
        <dbReference type="ChEBI" id="CHEBI:29985"/>
        <dbReference type="ChEBI" id="CHEBI:90779"/>
        <dbReference type="ChEBI" id="CHEBI:143103"/>
        <dbReference type="EC" id="3.4.19.13"/>
    </reaction>
</comment>
<dbReference type="EC" id="3.4.19.13" evidence="4"/>
<name>A0ABT9GZP1_9GAMM</name>
<evidence type="ECO:0000256" key="5">
    <source>
        <dbReference type="SAM" id="SignalP"/>
    </source>
</evidence>
<sequence>MKGSTLAVSALSLLCCTAFAYDRITGHDFASRSEVIAQHAMAATSHPLATQIALDVMKQGGNAIDAAIAANAALGLMEPTGNGIGGDLYAIVWDAKTEQLYGLNASGRSPLGLSYEHVAGELERMGRTDLPPHGMLPISVPGAIDGWFELHEKFGALPMQQILQPSIDYAEQGFPVTELIAYYWNRSVPILSPQPGDFVGTFTIDGKAPQKGQIFKNPALGATYRALATDGRDAFYRGELTKAMDAFMRENGGYLRYQDFDQHSSSWVEPVSAEYKGYELWELPPNGQGIAALQMLQILKNFDLAAMGFNSADSIHTMVEAKKLAFEDRAKFYADSDFSKQPIAGLISEAYGRERAKLIGERAAQRVDAGNPHLYEGDTIYLTTADKDGNMVSLIQSNYRGMGSGVVVPGLGFVFQDRGQLFSMDKDHANVYEPGKRPFNTIIPAFITKGGKPLVSYGVMGGAMQPQGHVQILVNMVDYGMNLQEAGDAARWQHLGSTEPTDGQSMYLENGGYVEVERGVPYHTVRELMQRGHQVRYGMGGYGGYQAIMRDHVNGVYIGASESRKDGQAAGY</sequence>
<dbReference type="InterPro" id="IPR043137">
    <property type="entry name" value="GGT_ssub_C"/>
</dbReference>
<keyword evidence="4" id="KW-0865">Zymogen</keyword>
<dbReference type="EC" id="2.3.2.2" evidence="4"/>
<keyword evidence="4" id="KW-0317">Glutathione biosynthesis</keyword>
<dbReference type="GO" id="GO:0103068">
    <property type="term" value="F:leukotriene C4 gamma-glutamyl transferase activity"/>
    <property type="evidence" value="ECO:0007669"/>
    <property type="project" value="UniProtKB-EC"/>
</dbReference>
<accession>A0ABT9GZP1</accession>
<dbReference type="SUPFAM" id="SSF56235">
    <property type="entry name" value="N-terminal nucleophile aminohydrolases (Ntn hydrolases)"/>
    <property type="match status" value="1"/>
</dbReference>
<comment type="pathway">
    <text evidence="4">Sulfur metabolism; glutathione metabolism.</text>
</comment>
<comment type="catalytic activity">
    <reaction evidence="2 4">
        <text>glutathione + H2O = L-cysteinylglycine + L-glutamate</text>
        <dbReference type="Rhea" id="RHEA:28807"/>
        <dbReference type="ChEBI" id="CHEBI:15377"/>
        <dbReference type="ChEBI" id="CHEBI:29985"/>
        <dbReference type="ChEBI" id="CHEBI:57925"/>
        <dbReference type="ChEBI" id="CHEBI:61694"/>
        <dbReference type="EC" id="3.4.19.13"/>
    </reaction>
</comment>
<evidence type="ECO:0000313" key="7">
    <source>
        <dbReference type="Proteomes" id="UP001231616"/>
    </source>
</evidence>
<comment type="caution">
    <text evidence="6">The sequence shown here is derived from an EMBL/GenBank/DDBJ whole genome shotgun (WGS) entry which is preliminary data.</text>
</comment>